<evidence type="ECO:0000256" key="2">
    <source>
        <dbReference type="ARBA" id="ARBA00007362"/>
    </source>
</evidence>
<dbReference type="InterPro" id="IPR000620">
    <property type="entry name" value="EamA_dom"/>
</dbReference>
<keyword evidence="4 6" id="KW-1133">Transmembrane helix</keyword>
<evidence type="ECO:0000256" key="1">
    <source>
        <dbReference type="ARBA" id="ARBA00004141"/>
    </source>
</evidence>
<feature type="domain" description="EamA" evidence="7">
    <location>
        <begin position="161"/>
        <end position="297"/>
    </location>
</feature>
<reference evidence="8" key="1">
    <citation type="submission" date="2009-08" db="EMBL/GenBank/DDBJ databases">
        <authorList>
            <consortium name="US DOE Joint Genome Institute"/>
            <person name="Lucas S."/>
            <person name="Copeland A."/>
            <person name="Lapidus A."/>
            <person name="Glavina del Rio T."/>
            <person name="Dalin E."/>
            <person name="Tice H."/>
            <person name="Bruce D."/>
            <person name="Barry K."/>
            <person name="Pitluck S."/>
            <person name="Lowry S."/>
            <person name="Larimer F."/>
            <person name="Land M."/>
            <person name="Hauser L."/>
            <person name="Kyrpides N."/>
            <person name="Ivanova N."/>
            <person name="McMahon K.D."/>
            <person name="Hugenholtz P."/>
        </authorList>
    </citation>
    <scope>NUCLEOTIDE SEQUENCE</scope>
    <source>
        <strain evidence="8">UW-1</strain>
    </source>
</reference>
<dbReference type="eggNOG" id="COG0697">
    <property type="taxonomic scope" value="Bacteria"/>
</dbReference>
<evidence type="ECO:0000313" key="8">
    <source>
        <dbReference type="EMBL" id="ACV37569.1"/>
    </source>
</evidence>
<feature type="transmembrane region" description="Helical" evidence="6">
    <location>
        <begin position="191"/>
        <end position="210"/>
    </location>
</feature>
<proteinExistence type="inferred from homology"/>
<feature type="transmembrane region" description="Helical" evidence="6">
    <location>
        <begin position="222"/>
        <end position="244"/>
    </location>
</feature>
<dbReference type="AlphaFoldDB" id="C7RQG2"/>
<feature type="transmembrane region" description="Helical" evidence="6">
    <location>
        <begin position="74"/>
        <end position="96"/>
    </location>
</feature>
<dbReference type="STRING" id="522306.CAP2UW1_4333"/>
<feature type="transmembrane region" description="Helical" evidence="6">
    <location>
        <begin position="102"/>
        <end position="123"/>
    </location>
</feature>
<dbReference type="PANTHER" id="PTHR32322">
    <property type="entry name" value="INNER MEMBRANE TRANSPORTER"/>
    <property type="match status" value="1"/>
</dbReference>
<feature type="transmembrane region" description="Helical" evidence="6">
    <location>
        <begin position="130"/>
        <end position="149"/>
    </location>
</feature>
<evidence type="ECO:0000256" key="4">
    <source>
        <dbReference type="ARBA" id="ARBA00022989"/>
    </source>
</evidence>
<dbReference type="GO" id="GO:0016020">
    <property type="term" value="C:membrane"/>
    <property type="evidence" value="ECO:0007669"/>
    <property type="project" value="UniProtKB-SubCell"/>
</dbReference>
<feature type="domain" description="EamA" evidence="7">
    <location>
        <begin position="18"/>
        <end position="146"/>
    </location>
</feature>
<feature type="transmembrane region" description="Helical" evidence="6">
    <location>
        <begin position="44"/>
        <end position="62"/>
    </location>
</feature>
<feature type="transmembrane region" description="Helical" evidence="6">
    <location>
        <begin position="256"/>
        <end position="274"/>
    </location>
</feature>
<organism evidence="8">
    <name type="scientific">Accumulibacter regalis</name>
    <dbReference type="NCBI Taxonomy" id="522306"/>
    <lineage>
        <taxon>Bacteria</taxon>
        <taxon>Pseudomonadati</taxon>
        <taxon>Pseudomonadota</taxon>
        <taxon>Betaproteobacteria</taxon>
        <taxon>Candidatus Accumulibacter</taxon>
    </lineage>
</organism>
<feature type="transmembrane region" description="Helical" evidence="6">
    <location>
        <begin position="161"/>
        <end position="179"/>
    </location>
</feature>
<dbReference type="HOGENOM" id="CLU_033863_4_2_4"/>
<sequence length="314" mass="32601">MKAASAPAAATPATYVKLVATAVVWGATWIAGRVAVSEASPLAVASWRFLLAALVLGTLVVIHEGWPRWSLAEWLTLAAMGASGIFLYNLCFLYGLKLIEAGRGALVVALTPAVVAAGDWLLFGAPMSPMKAAGIGVAMFGCLVVVTNGDPRLLFTGQVGLGEWLIIGCSVLWAVYTFVGRRGTRSLSPLAMTFGASVTGWLMLTAAALLQGSLFSLAGTTWHAWSAIVFLGLFGTALAFTWYAEAVQRIGPTRSAVFINLVPVSAVILGALLLDERLEVAVLTGGALVITGVIITNQAGARPAAGVKSKEKTA</sequence>
<dbReference type="EMBL" id="CP001715">
    <property type="protein sequence ID" value="ACV37569.1"/>
    <property type="molecule type" value="Genomic_DNA"/>
</dbReference>
<keyword evidence="5 6" id="KW-0472">Membrane</keyword>
<dbReference type="KEGG" id="app:CAP2UW1_4333"/>
<gene>
    <name evidence="8" type="ordered locus">CAP2UW1_4333</name>
</gene>
<evidence type="ECO:0000256" key="6">
    <source>
        <dbReference type="SAM" id="Phobius"/>
    </source>
</evidence>
<protein>
    <recommendedName>
        <fullName evidence="7">EamA domain-containing protein</fullName>
    </recommendedName>
</protein>
<evidence type="ECO:0000256" key="5">
    <source>
        <dbReference type="ARBA" id="ARBA00023136"/>
    </source>
</evidence>
<comment type="similarity">
    <text evidence="2">Belongs to the EamA transporter family.</text>
</comment>
<dbReference type="SUPFAM" id="SSF103481">
    <property type="entry name" value="Multidrug resistance efflux transporter EmrE"/>
    <property type="match status" value="2"/>
</dbReference>
<feature type="transmembrane region" description="Helical" evidence="6">
    <location>
        <begin position="280"/>
        <end position="300"/>
    </location>
</feature>
<dbReference type="InterPro" id="IPR037185">
    <property type="entry name" value="EmrE-like"/>
</dbReference>
<reference evidence="8" key="2">
    <citation type="submission" date="2009-09" db="EMBL/GenBank/DDBJ databases">
        <title>Complete sequence of chromosome of Candidatus Accumulibacter phosphatis clade IIA str. UW-1.</title>
        <authorList>
            <consortium name="US DOE Joint Genome Institute"/>
            <person name="Martin H.G."/>
            <person name="Ivanova N."/>
            <person name="Kunin V."/>
            <person name="Warnecke F."/>
            <person name="Barry K."/>
            <person name="He S."/>
            <person name="Salamov A."/>
            <person name="Szeto E."/>
            <person name="Dalin E."/>
            <person name="Pangilinan J.L."/>
            <person name="Lapidus A."/>
            <person name="Lowry S."/>
            <person name="Kyrpides N.C."/>
            <person name="McMahon K.D."/>
            <person name="Hugenholtz P."/>
        </authorList>
    </citation>
    <scope>NUCLEOTIDE SEQUENCE [LARGE SCALE GENOMIC DNA]</scope>
    <source>
        <strain evidence="8">UW-1</strain>
    </source>
</reference>
<evidence type="ECO:0000256" key="3">
    <source>
        <dbReference type="ARBA" id="ARBA00022692"/>
    </source>
</evidence>
<dbReference type="Pfam" id="PF00892">
    <property type="entry name" value="EamA"/>
    <property type="match status" value="2"/>
</dbReference>
<name>C7RQG2_ACCRE</name>
<accession>C7RQG2</accession>
<keyword evidence="3 6" id="KW-0812">Transmembrane</keyword>
<evidence type="ECO:0000259" key="7">
    <source>
        <dbReference type="Pfam" id="PF00892"/>
    </source>
</evidence>
<dbReference type="InterPro" id="IPR050638">
    <property type="entry name" value="AA-Vitamin_Transporters"/>
</dbReference>
<feature type="transmembrane region" description="Helical" evidence="6">
    <location>
        <begin position="12"/>
        <end position="32"/>
    </location>
</feature>
<comment type="subcellular location">
    <subcellularLocation>
        <location evidence="1">Membrane</location>
        <topology evidence="1">Multi-pass membrane protein</topology>
    </subcellularLocation>
</comment>
<dbReference type="PANTHER" id="PTHR32322:SF2">
    <property type="entry name" value="EAMA DOMAIN-CONTAINING PROTEIN"/>
    <property type="match status" value="1"/>
</dbReference>